<dbReference type="Pfam" id="PF00561">
    <property type="entry name" value="Abhydrolase_1"/>
    <property type="match status" value="1"/>
</dbReference>
<evidence type="ECO:0000313" key="3">
    <source>
        <dbReference type="Proteomes" id="UP000198556"/>
    </source>
</evidence>
<dbReference type="InterPro" id="IPR029058">
    <property type="entry name" value="AB_hydrolase_fold"/>
</dbReference>
<dbReference type="InterPro" id="IPR050266">
    <property type="entry name" value="AB_hydrolase_sf"/>
</dbReference>
<dbReference type="AlphaFoldDB" id="A0A1H9HFC4"/>
<dbReference type="RefSeq" id="WP_089745710.1">
    <property type="nucleotide sequence ID" value="NZ_FOGF01000002.1"/>
</dbReference>
<dbReference type="PRINTS" id="PR00111">
    <property type="entry name" value="ABHYDROLASE"/>
</dbReference>
<accession>A0A1H9HFC4</accession>
<gene>
    <name evidence="2" type="ORF">SAMN05421767_10283</name>
</gene>
<sequence length="271" mass="31463">MYFAYQGKRKMNYEVHGEGKPLVILNGLMMSTKSWEPFLEELTRYNQVILVDFLDQGQSERITDIEYSHDIHVDSLHDLLQFLELEKVSIFGVSYGGEVALQFALRYPNMTDKLLLFNTAAKTSYWFTELGNSWASALGDPLRYYLAAIPSVYSPKFFDEHEEWVEAHKEKLVEVFVDPMFIDSMKRLINSSQGYDVSNRLGDITAPTLIVASEYDHVTPYYEQKYLHKHIKNSELVYLPDSGHALLFEHPNLMISLMLGFLLTEHHDYKL</sequence>
<dbReference type="EMBL" id="FOGF01000002">
    <property type="protein sequence ID" value="SEQ60916.1"/>
    <property type="molecule type" value="Genomic_DNA"/>
</dbReference>
<dbReference type="PANTHER" id="PTHR43798">
    <property type="entry name" value="MONOACYLGLYCEROL LIPASE"/>
    <property type="match status" value="1"/>
</dbReference>
<organism evidence="2 3">
    <name type="scientific">Granulicatella balaenopterae</name>
    <dbReference type="NCBI Taxonomy" id="137733"/>
    <lineage>
        <taxon>Bacteria</taxon>
        <taxon>Bacillati</taxon>
        <taxon>Bacillota</taxon>
        <taxon>Bacilli</taxon>
        <taxon>Lactobacillales</taxon>
        <taxon>Carnobacteriaceae</taxon>
        <taxon>Granulicatella</taxon>
    </lineage>
</organism>
<dbReference type="SUPFAM" id="SSF53474">
    <property type="entry name" value="alpha/beta-Hydrolases"/>
    <property type="match status" value="1"/>
</dbReference>
<evidence type="ECO:0000259" key="1">
    <source>
        <dbReference type="Pfam" id="PF00561"/>
    </source>
</evidence>
<dbReference type="InterPro" id="IPR000073">
    <property type="entry name" value="AB_hydrolase_1"/>
</dbReference>
<dbReference type="Gene3D" id="3.40.50.1820">
    <property type="entry name" value="alpha/beta hydrolase"/>
    <property type="match status" value="1"/>
</dbReference>
<keyword evidence="3" id="KW-1185">Reference proteome</keyword>
<dbReference type="STRING" id="137733.SAMN05421767_10283"/>
<dbReference type="Proteomes" id="UP000198556">
    <property type="component" value="Unassembled WGS sequence"/>
</dbReference>
<reference evidence="2 3" key="1">
    <citation type="submission" date="2016-10" db="EMBL/GenBank/DDBJ databases">
        <authorList>
            <person name="de Groot N.N."/>
        </authorList>
    </citation>
    <scope>NUCLEOTIDE SEQUENCE [LARGE SCALE GENOMIC DNA]</scope>
    <source>
        <strain evidence="2 3">DSM 15827</strain>
    </source>
</reference>
<feature type="domain" description="AB hydrolase-1" evidence="1">
    <location>
        <begin position="20"/>
        <end position="251"/>
    </location>
</feature>
<evidence type="ECO:0000313" key="2">
    <source>
        <dbReference type="EMBL" id="SEQ60916.1"/>
    </source>
</evidence>
<protein>
    <submittedName>
        <fullName evidence="2">Pimeloyl-ACP methyl ester carboxylesterase</fullName>
    </submittedName>
</protein>
<dbReference type="OrthoDB" id="252464at2"/>
<proteinExistence type="predicted"/>
<name>A0A1H9HFC4_9LACT</name>